<dbReference type="Pfam" id="PF01226">
    <property type="entry name" value="Form_Nir_trans"/>
    <property type="match status" value="1"/>
</dbReference>
<feature type="transmembrane region" description="Helical" evidence="6">
    <location>
        <begin position="103"/>
        <end position="127"/>
    </location>
</feature>
<dbReference type="InterPro" id="IPR023271">
    <property type="entry name" value="Aquaporin-like"/>
</dbReference>
<keyword evidence="3 6" id="KW-1133">Transmembrane helix</keyword>
<gene>
    <name evidence="7" type="ORF">FA014_18030</name>
</gene>
<feature type="transmembrane region" description="Helical" evidence="6">
    <location>
        <begin position="158"/>
        <end position="176"/>
    </location>
</feature>
<reference evidence="7 8" key="1">
    <citation type="submission" date="2019-05" db="EMBL/GenBank/DDBJ databases">
        <title>Genome sequence of Cellulomonas hominis strain CS1.</title>
        <authorList>
            <person name="Belmont J."/>
            <person name="Maclea K.S."/>
        </authorList>
    </citation>
    <scope>NUCLEOTIDE SEQUENCE [LARGE SCALE GENOMIC DNA]</scope>
    <source>
        <strain evidence="7 8">CS1</strain>
    </source>
</reference>
<evidence type="ECO:0000256" key="5">
    <source>
        <dbReference type="ARBA" id="ARBA00049660"/>
    </source>
</evidence>
<comment type="similarity">
    <text evidence="5">Belongs to the FNT transporter (TC 1.A.16) family.</text>
</comment>
<protein>
    <submittedName>
        <fullName evidence="7">Formate/nitrite transporter family protein</fullName>
    </submittedName>
</protein>
<keyword evidence="4 6" id="KW-0472">Membrane</keyword>
<sequence length="279" mass="28278">MLSVAEALDYQTQAARTKTDLARRPGVYLVNTMLAGAYIGLGVVIMATAGGPLADAGSGFTPLVQGLVFGVALTIVVVAGGELATSGMMVFTQGAMRGTISWARAGATLLACLAGNLLGAFVLAVILHLSGALGPDRPAGRMIASMIAHKAEESGTELFFRGVMCNLMVCLAIWCAGRLQNEVAKIVVIFACVMVFITSGFEHVVANMTTFSFGLVGGLDGATVAEFARNVLFVGLGNLVGGGLLVGAANAVAAAPARVPADAAEPVAPTPEALAPATR</sequence>
<feature type="transmembrane region" description="Helical" evidence="6">
    <location>
        <begin position="26"/>
        <end position="47"/>
    </location>
</feature>
<name>A0A7Z8NP82_9CELL</name>
<dbReference type="EMBL" id="SZYE01000243">
    <property type="protein sequence ID" value="TKR22142.1"/>
    <property type="molecule type" value="Genomic_DNA"/>
</dbReference>
<evidence type="ECO:0000313" key="8">
    <source>
        <dbReference type="Proteomes" id="UP000308121"/>
    </source>
</evidence>
<dbReference type="GO" id="GO:0015499">
    <property type="term" value="F:formate transmembrane transporter activity"/>
    <property type="evidence" value="ECO:0007669"/>
    <property type="project" value="TreeGrafter"/>
</dbReference>
<evidence type="ECO:0000256" key="4">
    <source>
        <dbReference type="ARBA" id="ARBA00023136"/>
    </source>
</evidence>
<dbReference type="PANTHER" id="PTHR30520">
    <property type="entry name" value="FORMATE TRANSPORTER-RELATED"/>
    <property type="match status" value="1"/>
</dbReference>
<dbReference type="PANTHER" id="PTHR30520:SF8">
    <property type="entry name" value="NITRITE TRANSPORTER NIRC"/>
    <property type="match status" value="1"/>
</dbReference>
<feature type="transmembrane region" description="Helical" evidence="6">
    <location>
        <begin position="67"/>
        <end position="91"/>
    </location>
</feature>
<evidence type="ECO:0000313" key="7">
    <source>
        <dbReference type="EMBL" id="TKR22142.1"/>
    </source>
</evidence>
<comment type="caution">
    <text evidence="7">The sequence shown here is derived from an EMBL/GenBank/DDBJ whole genome shotgun (WGS) entry which is preliminary data.</text>
</comment>
<organism evidence="7 8">
    <name type="scientific">Cellulomonas hominis</name>
    <dbReference type="NCBI Taxonomy" id="156981"/>
    <lineage>
        <taxon>Bacteria</taxon>
        <taxon>Bacillati</taxon>
        <taxon>Actinomycetota</taxon>
        <taxon>Actinomycetes</taxon>
        <taxon>Micrococcales</taxon>
        <taxon>Cellulomonadaceae</taxon>
        <taxon>Cellulomonas</taxon>
    </lineage>
</organism>
<dbReference type="InterPro" id="IPR024002">
    <property type="entry name" value="For/NO2_transpt_CS"/>
</dbReference>
<comment type="subcellular location">
    <subcellularLocation>
        <location evidence="1">Membrane</location>
        <topology evidence="1">Multi-pass membrane protein</topology>
    </subcellularLocation>
</comment>
<dbReference type="InterPro" id="IPR000292">
    <property type="entry name" value="For/NO2_transpt"/>
</dbReference>
<proteinExistence type="inferred from homology"/>
<dbReference type="AlphaFoldDB" id="A0A7Z8NP82"/>
<feature type="transmembrane region" description="Helical" evidence="6">
    <location>
        <begin position="183"/>
        <end position="201"/>
    </location>
</feature>
<dbReference type="PROSITE" id="PS01006">
    <property type="entry name" value="FORMATE_NITRITE_TP_2"/>
    <property type="match status" value="1"/>
</dbReference>
<dbReference type="Proteomes" id="UP000308121">
    <property type="component" value="Unassembled WGS sequence"/>
</dbReference>
<accession>A0A7Z8NP82</accession>
<evidence type="ECO:0000256" key="3">
    <source>
        <dbReference type="ARBA" id="ARBA00022989"/>
    </source>
</evidence>
<dbReference type="RefSeq" id="WP_154730997.1">
    <property type="nucleotide sequence ID" value="NZ_SZYE01000243.1"/>
</dbReference>
<dbReference type="Gene3D" id="1.20.1080.10">
    <property type="entry name" value="Glycerol uptake facilitator protein"/>
    <property type="match status" value="1"/>
</dbReference>
<dbReference type="OrthoDB" id="9786493at2"/>
<evidence type="ECO:0000256" key="2">
    <source>
        <dbReference type="ARBA" id="ARBA00022692"/>
    </source>
</evidence>
<dbReference type="GO" id="GO:0005886">
    <property type="term" value="C:plasma membrane"/>
    <property type="evidence" value="ECO:0007669"/>
    <property type="project" value="TreeGrafter"/>
</dbReference>
<keyword evidence="2 6" id="KW-0812">Transmembrane</keyword>
<evidence type="ECO:0000256" key="1">
    <source>
        <dbReference type="ARBA" id="ARBA00004141"/>
    </source>
</evidence>
<evidence type="ECO:0000256" key="6">
    <source>
        <dbReference type="SAM" id="Phobius"/>
    </source>
</evidence>